<dbReference type="InterPro" id="IPR006683">
    <property type="entry name" value="Thioestr_dom"/>
</dbReference>
<evidence type="ECO:0000259" key="3">
    <source>
        <dbReference type="Pfam" id="PF03061"/>
    </source>
</evidence>
<name>A0A1X7RIG7_ZYMT9</name>
<dbReference type="Gene3D" id="3.10.129.10">
    <property type="entry name" value="Hotdog Thioesterase"/>
    <property type="match status" value="1"/>
</dbReference>
<dbReference type="InterPro" id="IPR029069">
    <property type="entry name" value="HotDog_dom_sf"/>
</dbReference>
<feature type="domain" description="Thioesterase" evidence="3">
    <location>
        <begin position="33"/>
        <end position="113"/>
    </location>
</feature>
<protein>
    <recommendedName>
        <fullName evidence="3">Thioesterase domain-containing protein</fullName>
    </recommendedName>
</protein>
<comment type="similarity">
    <text evidence="1">Belongs to the thioesterase PaaI family.</text>
</comment>
<dbReference type="STRING" id="1276538.A0A1X7RIG7"/>
<proteinExistence type="inferred from homology"/>
<dbReference type="Proteomes" id="UP000215127">
    <property type="component" value="Chromosome 2"/>
</dbReference>
<dbReference type="CDD" id="cd03443">
    <property type="entry name" value="PaaI_thioesterase"/>
    <property type="match status" value="1"/>
</dbReference>
<dbReference type="PANTHER" id="PTHR21660:SF1">
    <property type="entry name" value="ACYL-COENZYME A THIOESTERASE 13"/>
    <property type="match status" value="1"/>
</dbReference>
<sequence>MTNNVRVISASVGPPLIVTTAIDIRPELCSRTGNLHGGAAALIFDMCTSMSVAPLATATSWPFGGVSRHLTVSYIRPVPVGITVHIVCEVASLGKNISTITARMQTEDGKLLCLGQHDKVYVDIAARSNKM</sequence>
<dbReference type="NCBIfam" id="TIGR00369">
    <property type="entry name" value="unchar_dom_1"/>
    <property type="match status" value="1"/>
</dbReference>
<dbReference type="Pfam" id="PF03061">
    <property type="entry name" value="4HBT"/>
    <property type="match status" value="1"/>
</dbReference>
<evidence type="ECO:0000313" key="5">
    <source>
        <dbReference type="Proteomes" id="UP000215127"/>
    </source>
</evidence>
<keyword evidence="2" id="KW-0378">Hydrolase</keyword>
<evidence type="ECO:0000313" key="4">
    <source>
        <dbReference type="EMBL" id="SMQ47215.1"/>
    </source>
</evidence>
<dbReference type="EMBL" id="LT853693">
    <property type="protein sequence ID" value="SMQ47215.1"/>
    <property type="molecule type" value="Genomic_DNA"/>
</dbReference>
<reference evidence="4 5" key="1">
    <citation type="submission" date="2016-06" db="EMBL/GenBank/DDBJ databases">
        <authorList>
            <person name="Kjaerup R.B."/>
            <person name="Dalgaard T.S."/>
            <person name="Juul-Madsen H.R."/>
        </authorList>
    </citation>
    <scope>NUCLEOTIDE SEQUENCE [LARGE SCALE GENOMIC DNA]</scope>
</reference>
<dbReference type="AlphaFoldDB" id="A0A1X7RIG7"/>
<dbReference type="InterPro" id="IPR039298">
    <property type="entry name" value="ACOT13"/>
</dbReference>
<dbReference type="GO" id="GO:0047617">
    <property type="term" value="F:fatty acyl-CoA hydrolase activity"/>
    <property type="evidence" value="ECO:0007669"/>
    <property type="project" value="InterPro"/>
</dbReference>
<dbReference type="SUPFAM" id="SSF54637">
    <property type="entry name" value="Thioesterase/thiol ester dehydrase-isomerase"/>
    <property type="match status" value="1"/>
</dbReference>
<evidence type="ECO:0000256" key="2">
    <source>
        <dbReference type="ARBA" id="ARBA00022801"/>
    </source>
</evidence>
<evidence type="ECO:0000256" key="1">
    <source>
        <dbReference type="ARBA" id="ARBA00008324"/>
    </source>
</evidence>
<gene>
    <name evidence="4" type="ORF">ZT3D7_G2362</name>
</gene>
<accession>A0A1X7RIG7</accession>
<dbReference type="InterPro" id="IPR003736">
    <property type="entry name" value="PAAI_dom"/>
</dbReference>
<keyword evidence="5" id="KW-1185">Reference proteome</keyword>
<dbReference type="PANTHER" id="PTHR21660">
    <property type="entry name" value="THIOESTERASE SUPERFAMILY MEMBER-RELATED"/>
    <property type="match status" value="1"/>
</dbReference>
<organism evidence="4 5">
    <name type="scientific">Zymoseptoria tritici (strain ST99CH_3D7)</name>
    <dbReference type="NCBI Taxonomy" id="1276538"/>
    <lineage>
        <taxon>Eukaryota</taxon>
        <taxon>Fungi</taxon>
        <taxon>Dikarya</taxon>
        <taxon>Ascomycota</taxon>
        <taxon>Pezizomycotina</taxon>
        <taxon>Dothideomycetes</taxon>
        <taxon>Dothideomycetidae</taxon>
        <taxon>Mycosphaerellales</taxon>
        <taxon>Mycosphaerellaceae</taxon>
        <taxon>Zymoseptoria</taxon>
    </lineage>
</organism>